<dbReference type="SUPFAM" id="SSF54292">
    <property type="entry name" value="2Fe-2S ferredoxin-like"/>
    <property type="match status" value="1"/>
</dbReference>
<evidence type="ECO:0000256" key="3">
    <source>
        <dbReference type="ARBA" id="ARBA00023002"/>
    </source>
</evidence>
<dbReference type="EMBL" id="UINC01092829">
    <property type="protein sequence ID" value="SVC46750.1"/>
    <property type="molecule type" value="Genomic_DNA"/>
</dbReference>
<keyword evidence="5" id="KW-0411">Iron-sulfur</keyword>
<dbReference type="GO" id="GO:0016491">
    <property type="term" value="F:oxidoreductase activity"/>
    <property type="evidence" value="ECO:0007669"/>
    <property type="project" value="UniProtKB-KW"/>
</dbReference>
<accession>A0A382MDL5</accession>
<gene>
    <name evidence="7" type="ORF">METZ01_LOCUS299604</name>
</gene>
<evidence type="ECO:0000259" key="6">
    <source>
        <dbReference type="PROSITE" id="PS51085"/>
    </source>
</evidence>
<reference evidence="7" key="1">
    <citation type="submission" date="2018-05" db="EMBL/GenBank/DDBJ databases">
        <authorList>
            <person name="Lanie J.A."/>
            <person name="Ng W.-L."/>
            <person name="Kazmierczak K.M."/>
            <person name="Andrzejewski T.M."/>
            <person name="Davidsen T.M."/>
            <person name="Wayne K.J."/>
            <person name="Tettelin H."/>
            <person name="Glass J.I."/>
            <person name="Rusch D."/>
            <person name="Podicherti R."/>
            <person name="Tsui H.-C.T."/>
            <person name="Winkler M.E."/>
        </authorList>
    </citation>
    <scope>NUCLEOTIDE SEQUENCE</scope>
</reference>
<evidence type="ECO:0000256" key="5">
    <source>
        <dbReference type="ARBA" id="ARBA00023014"/>
    </source>
</evidence>
<feature type="domain" description="2Fe-2S ferredoxin-type" evidence="6">
    <location>
        <begin position="14"/>
        <end position="90"/>
    </location>
</feature>
<dbReference type="AlphaFoldDB" id="A0A382MDL5"/>
<dbReference type="GO" id="GO:0046872">
    <property type="term" value="F:metal ion binding"/>
    <property type="evidence" value="ECO:0007669"/>
    <property type="project" value="UniProtKB-KW"/>
</dbReference>
<evidence type="ECO:0000313" key="7">
    <source>
        <dbReference type="EMBL" id="SVC46750.1"/>
    </source>
</evidence>
<dbReference type="InterPro" id="IPR051452">
    <property type="entry name" value="Diverse_Oxidoreductases"/>
</dbReference>
<keyword evidence="1" id="KW-0001">2Fe-2S</keyword>
<proteinExistence type="predicted"/>
<evidence type="ECO:0000256" key="1">
    <source>
        <dbReference type="ARBA" id="ARBA00022714"/>
    </source>
</evidence>
<dbReference type="Gene3D" id="3.10.20.30">
    <property type="match status" value="1"/>
</dbReference>
<dbReference type="InterPro" id="IPR036010">
    <property type="entry name" value="2Fe-2S_ferredoxin-like_sf"/>
</dbReference>
<sequence length="111" mass="11827">VRQALVKPSIDPTREISLTVNGEAVTRRVSTRLLLSDFLRHELGLTGTHVGCEHGVCGCCTVSLDGAAARSCLTFAVQVEGATIRTIEHVAGSDGVLHPVQQAFHECHALQ</sequence>
<evidence type="ECO:0000256" key="2">
    <source>
        <dbReference type="ARBA" id="ARBA00022723"/>
    </source>
</evidence>
<keyword evidence="3" id="KW-0560">Oxidoreductase</keyword>
<protein>
    <recommendedName>
        <fullName evidence="6">2Fe-2S ferredoxin-type domain-containing protein</fullName>
    </recommendedName>
</protein>
<dbReference type="GO" id="GO:0051537">
    <property type="term" value="F:2 iron, 2 sulfur cluster binding"/>
    <property type="evidence" value="ECO:0007669"/>
    <property type="project" value="UniProtKB-KW"/>
</dbReference>
<dbReference type="InterPro" id="IPR012675">
    <property type="entry name" value="Beta-grasp_dom_sf"/>
</dbReference>
<dbReference type="FunFam" id="3.10.20.30:FF:000020">
    <property type="entry name" value="Xanthine dehydrogenase iron-sulfur subunit"/>
    <property type="match status" value="1"/>
</dbReference>
<dbReference type="PANTHER" id="PTHR44379">
    <property type="entry name" value="OXIDOREDUCTASE WITH IRON-SULFUR SUBUNIT"/>
    <property type="match status" value="1"/>
</dbReference>
<keyword evidence="2" id="KW-0479">Metal-binding</keyword>
<dbReference type="Pfam" id="PF00111">
    <property type="entry name" value="Fer2"/>
    <property type="match status" value="1"/>
</dbReference>
<evidence type="ECO:0000256" key="4">
    <source>
        <dbReference type="ARBA" id="ARBA00023004"/>
    </source>
</evidence>
<feature type="non-terminal residue" evidence="7">
    <location>
        <position position="1"/>
    </location>
</feature>
<name>A0A382MDL5_9ZZZZ</name>
<organism evidence="7">
    <name type="scientific">marine metagenome</name>
    <dbReference type="NCBI Taxonomy" id="408172"/>
    <lineage>
        <taxon>unclassified sequences</taxon>
        <taxon>metagenomes</taxon>
        <taxon>ecological metagenomes</taxon>
    </lineage>
</organism>
<dbReference type="PANTHER" id="PTHR44379:SF5">
    <property type="entry name" value="OXIDOREDUCTASE WITH IRON-SULFUR SUBUNIT"/>
    <property type="match status" value="1"/>
</dbReference>
<keyword evidence="4" id="KW-0408">Iron</keyword>
<feature type="non-terminal residue" evidence="7">
    <location>
        <position position="111"/>
    </location>
</feature>
<dbReference type="InterPro" id="IPR001041">
    <property type="entry name" value="2Fe-2S_ferredoxin-type"/>
</dbReference>
<dbReference type="PROSITE" id="PS51085">
    <property type="entry name" value="2FE2S_FER_2"/>
    <property type="match status" value="1"/>
</dbReference>